<dbReference type="OrthoDB" id="15189at2759"/>
<keyword evidence="2" id="KW-1133">Transmembrane helix</keyword>
<keyword evidence="2" id="KW-0472">Membrane</keyword>
<dbReference type="InterPro" id="IPR033121">
    <property type="entry name" value="PEPTIDASE_A1"/>
</dbReference>
<accession>A0A0C9W4X1</accession>
<dbReference type="EMBL" id="KN837099">
    <property type="protein sequence ID" value="KIJ48030.1"/>
    <property type="molecule type" value="Genomic_DNA"/>
</dbReference>
<feature type="region of interest" description="Disordered" evidence="1">
    <location>
        <begin position="136"/>
        <end position="167"/>
    </location>
</feature>
<evidence type="ECO:0000313" key="5">
    <source>
        <dbReference type="Proteomes" id="UP000054279"/>
    </source>
</evidence>
<gene>
    <name evidence="4" type="ORF">M422DRAFT_248185</name>
</gene>
<dbReference type="SUPFAM" id="SSF50630">
    <property type="entry name" value="Acid proteases"/>
    <property type="match status" value="1"/>
</dbReference>
<dbReference type="PROSITE" id="PS51767">
    <property type="entry name" value="PEPTIDASE_A1"/>
    <property type="match status" value="1"/>
</dbReference>
<keyword evidence="2" id="KW-0812">Transmembrane</keyword>
<name>A0A0C9W4X1_SPHS4</name>
<feature type="transmembrane region" description="Helical" evidence="2">
    <location>
        <begin position="181"/>
        <end position="204"/>
    </location>
</feature>
<reference evidence="4 5" key="1">
    <citation type="submission" date="2014-06" db="EMBL/GenBank/DDBJ databases">
        <title>Evolutionary Origins and Diversification of the Mycorrhizal Mutualists.</title>
        <authorList>
            <consortium name="DOE Joint Genome Institute"/>
            <consortium name="Mycorrhizal Genomics Consortium"/>
            <person name="Kohler A."/>
            <person name="Kuo A."/>
            <person name="Nagy L.G."/>
            <person name="Floudas D."/>
            <person name="Copeland A."/>
            <person name="Barry K.W."/>
            <person name="Cichocki N."/>
            <person name="Veneault-Fourrey C."/>
            <person name="LaButti K."/>
            <person name="Lindquist E.A."/>
            <person name="Lipzen A."/>
            <person name="Lundell T."/>
            <person name="Morin E."/>
            <person name="Murat C."/>
            <person name="Riley R."/>
            <person name="Ohm R."/>
            <person name="Sun H."/>
            <person name="Tunlid A."/>
            <person name="Henrissat B."/>
            <person name="Grigoriev I.V."/>
            <person name="Hibbett D.S."/>
            <person name="Martin F."/>
        </authorList>
    </citation>
    <scope>NUCLEOTIDE SEQUENCE [LARGE SCALE GENOMIC DNA]</scope>
    <source>
        <strain evidence="4 5">SS14</strain>
    </source>
</reference>
<feature type="compositionally biased region" description="Low complexity" evidence="1">
    <location>
        <begin position="153"/>
        <end position="167"/>
    </location>
</feature>
<evidence type="ECO:0000259" key="3">
    <source>
        <dbReference type="PROSITE" id="PS51767"/>
    </source>
</evidence>
<keyword evidence="5" id="KW-1185">Reference proteome</keyword>
<dbReference type="Gene3D" id="2.40.70.10">
    <property type="entry name" value="Acid Proteases"/>
    <property type="match status" value="1"/>
</dbReference>
<dbReference type="HOGENOM" id="CLU_1078364_0_0_1"/>
<sequence>MNLVAEVAEMPNGSLVAVYDSGFTLPQIPVTVSNAIYSGIPSANFDQTQGFWTIPCEQEVNLTFIIGGQNLSIHPFDTGLLLSFQSDGGKLCARAFQPISTSSDGSFDMIMTLHAAPPTTTASTAHQQFVKSRLSGIDTTGSQPRPHVPTDFSNATTPSSSSSPSVASQDFNTAKSFIQNWIFLAAGSGGLAALIIGACIFSSVRRHHIRERNAFLSAVFATGAADSYKQLHNPAPGAAMDEDGVAGTYDDFGGYVGQ</sequence>
<evidence type="ECO:0000256" key="1">
    <source>
        <dbReference type="SAM" id="MobiDB-lite"/>
    </source>
</evidence>
<dbReference type="AlphaFoldDB" id="A0A0C9W4X1"/>
<feature type="domain" description="Peptidase A1" evidence="3">
    <location>
        <begin position="1"/>
        <end position="125"/>
    </location>
</feature>
<organism evidence="4 5">
    <name type="scientific">Sphaerobolus stellatus (strain SS14)</name>
    <dbReference type="NCBI Taxonomy" id="990650"/>
    <lineage>
        <taxon>Eukaryota</taxon>
        <taxon>Fungi</taxon>
        <taxon>Dikarya</taxon>
        <taxon>Basidiomycota</taxon>
        <taxon>Agaricomycotina</taxon>
        <taxon>Agaricomycetes</taxon>
        <taxon>Phallomycetidae</taxon>
        <taxon>Geastrales</taxon>
        <taxon>Sphaerobolaceae</taxon>
        <taxon>Sphaerobolus</taxon>
    </lineage>
</organism>
<evidence type="ECO:0000313" key="4">
    <source>
        <dbReference type="EMBL" id="KIJ48030.1"/>
    </source>
</evidence>
<evidence type="ECO:0000256" key="2">
    <source>
        <dbReference type="SAM" id="Phobius"/>
    </source>
</evidence>
<protein>
    <recommendedName>
        <fullName evidence="3">Peptidase A1 domain-containing protein</fullName>
    </recommendedName>
</protein>
<dbReference type="Proteomes" id="UP000054279">
    <property type="component" value="Unassembled WGS sequence"/>
</dbReference>
<proteinExistence type="predicted"/>
<dbReference type="InterPro" id="IPR021109">
    <property type="entry name" value="Peptidase_aspartic_dom_sf"/>
</dbReference>